<dbReference type="PANTHER" id="PTHR22617:SF23">
    <property type="entry name" value="CHEMOTAXIS PROTEIN CHEW"/>
    <property type="match status" value="1"/>
</dbReference>
<dbReference type="InterPro" id="IPR039315">
    <property type="entry name" value="CheW"/>
</dbReference>
<dbReference type="RefSeq" id="WP_343756404.1">
    <property type="nucleotide sequence ID" value="NZ_BAAACW010000136.1"/>
</dbReference>
<protein>
    <recommendedName>
        <fullName evidence="1">CheW-like domain-containing protein</fullName>
    </recommendedName>
</protein>
<dbReference type="Pfam" id="PF01584">
    <property type="entry name" value="CheW"/>
    <property type="match status" value="1"/>
</dbReference>
<name>A0ABN0XP09_9LACT</name>
<evidence type="ECO:0000259" key="1">
    <source>
        <dbReference type="PROSITE" id="PS50851"/>
    </source>
</evidence>
<dbReference type="InterPro" id="IPR002545">
    <property type="entry name" value="CheW-lke_dom"/>
</dbReference>
<dbReference type="PROSITE" id="PS50851">
    <property type="entry name" value="CHEW"/>
    <property type="match status" value="1"/>
</dbReference>
<evidence type="ECO:0000313" key="2">
    <source>
        <dbReference type="EMBL" id="GAA0368953.1"/>
    </source>
</evidence>
<dbReference type="EMBL" id="BAAACW010000136">
    <property type="protein sequence ID" value="GAA0368953.1"/>
    <property type="molecule type" value="Genomic_DNA"/>
</dbReference>
<keyword evidence="3" id="KW-1185">Reference proteome</keyword>
<dbReference type="SMART" id="SM00260">
    <property type="entry name" value="CheW"/>
    <property type="match status" value="1"/>
</dbReference>
<dbReference type="PANTHER" id="PTHR22617">
    <property type="entry name" value="CHEMOTAXIS SENSOR HISTIDINE KINASE-RELATED"/>
    <property type="match status" value="1"/>
</dbReference>
<reference evidence="2 3" key="1">
    <citation type="journal article" date="2019" name="Int. J. Syst. Evol. Microbiol.">
        <title>The Global Catalogue of Microorganisms (GCM) 10K type strain sequencing project: providing services to taxonomists for standard genome sequencing and annotation.</title>
        <authorList>
            <consortium name="The Broad Institute Genomics Platform"/>
            <consortium name="The Broad Institute Genome Sequencing Center for Infectious Disease"/>
            <person name="Wu L."/>
            <person name="Ma J."/>
        </authorList>
    </citation>
    <scope>NUCLEOTIDE SEQUENCE [LARGE SCALE GENOMIC DNA]</scope>
    <source>
        <strain evidence="2 3">JCM 12662</strain>
    </source>
</reference>
<dbReference type="Gene3D" id="2.40.50.180">
    <property type="entry name" value="CheA-289, Domain 4"/>
    <property type="match status" value="1"/>
</dbReference>
<gene>
    <name evidence="2" type="ORF">GCM10008932_20770</name>
</gene>
<evidence type="ECO:0000313" key="3">
    <source>
        <dbReference type="Proteomes" id="UP001501166"/>
    </source>
</evidence>
<feature type="domain" description="CheW-like" evidence="1">
    <location>
        <begin position="1"/>
        <end position="142"/>
    </location>
</feature>
<sequence>MNQHLLFKAGGQVCGVPINETDKIIALEKVTPIPDVSSYITGLQDVDGDVTAIIDLSDRFYQKPIARIEDSEVIIVNWKERKIGWLVEEVTSVQAYQTEDFIEKDSESVDGLSTTYITSFVQTQEDIIPIIDPHSLFSDEKEEEIRKLLSIAVVKE</sequence>
<comment type="caution">
    <text evidence="2">The sequence shown here is derived from an EMBL/GenBank/DDBJ whole genome shotgun (WGS) entry which is preliminary data.</text>
</comment>
<proteinExistence type="predicted"/>
<accession>A0ABN0XP09</accession>
<dbReference type="SUPFAM" id="SSF50341">
    <property type="entry name" value="CheW-like"/>
    <property type="match status" value="1"/>
</dbReference>
<dbReference type="InterPro" id="IPR036061">
    <property type="entry name" value="CheW-like_dom_sf"/>
</dbReference>
<dbReference type="Proteomes" id="UP001501166">
    <property type="component" value="Unassembled WGS sequence"/>
</dbReference>
<organism evidence="2 3">
    <name type="scientific">Alkalibacterium iburiense</name>
    <dbReference type="NCBI Taxonomy" id="290589"/>
    <lineage>
        <taxon>Bacteria</taxon>
        <taxon>Bacillati</taxon>
        <taxon>Bacillota</taxon>
        <taxon>Bacilli</taxon>
        <taxon>Lactobacillales</taxon>
        <taxon>Carnobacteriaceae</taxon>
        <taxon>Alkalibacterium</taxon>
    </lineage>
</organism>
<dbReference type="Gene3D" id="2.30.30.40">
    <property type="entry name" value="SH3 Domains"/>
    <property type="match status" value="1"/>
</dbReference>